<gene>
    <name evidence="2" type="ORF">KBTEX_01745</name>
</gene>
<keyword evidence="1" id="KW-1133">Transmembrane helix</keyword>
<name>A0A5B8RBG8_9ZZZZ</name>
<dbReference type="EMBL" id="MN079101">
    <property type="protein sequence ID" value="QEA05423.1"/>
    <property type="molecule type" value="Genomic_DNA"/>
</dbReference>
<reference evidence="2" key="1">
    <citation type="submission" date="2019-06" db="EMBL/GenBank/DDBJ databases">
        <authorList>
            <person name="Murdoch R.W."/>
            <person name="Fathepure B."/>
        </authorList>
    </citation>
    <scope>NUCLEOTIDE SEQUENCE</scope>
</reference>
<protein>
    <recommendedName>
        <fullName evidence="3">DUF2065 domain-containing protein</fullName>
    </recommendedName>
</protein>
<evidence type="ECO:0000313" key="2">
    <source>
        <dbReference type="EMBL" id="QEA05423.1"/>
    </source>
</evidence>
<dbReference type="Pfam" id="PF09838">
    <property type="entry name" value="DUF2065"/>
    <property type="match status" value="1"/>
</dbReference>
<dbReference type="PANTHER" id="PTHR38602:SF1">
    <property type="entry name" value="INNER MEMBRANE PROTEIN"/>
    <property type="match status" value="1"/>
</dbReference>
<dbReference type="InterPro" id="IPR019201">
    <property type="entry name" value="DUF2065"/>
</dbReference>
<keyword evidence="1" id="KW-0812">Transmembrane</keyword>
<dbReference type="AlphaFoldDB" id="A0A5B8RBG8"/>
<organism evidence="2">
    <name type="scientific">uncultured organism</name>
    <dbReference type="NCBI Taxonomy" id="155900"/>
    <lineage>
        <taxon>unclassified sequences</taxon>
        <taxon>environmental samples</taxon>
    </lineage>
</organism>
<proteinExistence type="predicted"/>
<sequence>MMLEDLLSALALILVIEGIMPFLSPRTMRRVLFQIVQHNDRTLRWTGLATMIAGVILLYLVRH</sequence>
<accession>A0A5B8RBG8</accession>
<dbReference type="PANTHER" id="PTHR38602">
    <property type="entry name" value="INNER MEMBRANE PROTEIN-RELATED"/>
    <property type="match status" value="1"/>
</dbReference>
<keyword evidence="1" id="KW-0472">Membrane</keyword>
<feature type="transmembrane region" description="Helical" evidence="1">
    <location>
        <begin position="6"/>
        <end position="23"/>
    </location>
</feature>
<evidence type="ECO:0008006" key="3">
    <source>
        <dbReference type="Google" id="ProtNLM"/>
    </source>
</evidence>
<feature type="transmembrane region" description="Helical" evidence="1">
    <location>
        <begin position="43"/>
        <end position="61"/>
    </location>
</feature>
<evidence type="ECO:0000256" key="1">
    <source>
        <dbReference type="SAM" id="Phobius"/>
    </source>
</evidence>